<organism evidence="1 2">
    <name type="scientific">Trifolium medium</name>
    <dbReference type="NCBI Taxonomy" id="97028"/>
    <lineage>
        <taxon>Eukaryota</taxon>
        <taxon>Viridiplantae</taxon>
        <taxon>Streptophyta</taxon>
        <taxon>Embryophyta</taxon>
        <taxon>Tracheophyta</taxon>
        <taxon>Spermatophyta</taxon>
        <taxon>Magnoliopsida</taxon>
        <taxon>eudicotyledons</taxon>
        <taxon>Gunneridae</taxon>
        <taxon>Pentapetalae</taxon>
        <taxon>rosids</taxon>
        <taxon>fabids</taxon>
        <taxon>Fabales</taxon>
        <taxon>Fabaceae</taxon>
        <taxon>Papilionoideae</taxon>
        <taxon>50 kb inversion clade</taxon>
        <taxon>NPAAA clade</taxon>
        <taxon>Hologalegina</taxon>
        <taxon>IRL clade</taxon>
        <taxon>Trifolieae</taxon>
        <taxon>Trifolium</taxon>
    </lineage>
</organism>
<dbReference type="AlphaFoldDB" id="A0A392VKD9"/>
<accession>A0A392VKD9</accession>
<feature type="non-terminal residue" evidence="1">
    <location>
        <position position="64"/>
    </location>
</feature>
<proteinExistence type="predicted"/>
<reference evidence="1 2" key="1">
    <citation type="journal article" date="2018" name="Front. Plant Sci.">
        <title>Red Clover (Trifolium pratense) and Zigzag Clover (T. medium) - A Picture of Genomic Similarities and Differences.</title>
        <authorList>
            <person name="Dluhosova J."/>
            <person name="Istvanek J."/>
            <person name="Nedelnik J."/>
            <person name="Repkova J."/>
        </authorList>
    </citation>
    <scope>NUCLEOTIDE SEQUENCE [LARGE SCALE GENOMIC DNA]</scope>
    <source>
        <strain evidence="2">cv. 10/8</strain>
        <tissue evidence="1">Leaf</tissue>
    </source>
</reference>
<evidence type="ECO:0000313" key="2">
    <source>
        <dbReference type="Proteomes" id="UP000265520"/>
    </source>
</evidence>
<dbReference type="Proteomes" id="UP000265520">
    <property type="component" value="Unassembled WGS sequence"/>
</dbReference>
<sequence>MFTSEEWLSSKGAKGKKATSIVLMPTFWNDVVYTLKVMGPIAHVRIADNEKQPAMGLIYAAMLE</sequence>
<evidence type="ECO:0000313" key="1">
    <source>
        <dbReference type="EMBL" id="MCI86850.1"/>
    </source>
</evidence>
<protein>
    <submittedName>
        <fullName evidence="1">Uncharacterized protein</fullName>
    </submittedName>
</protein>
<dbReference type="EMBL" id="LXQA011151320">
    <property type="protein sequence ID" value="MCI86850.1"/>
    <property type="molecule type" value="Genomic_DNA"/>
</dbReference>
<comment type="caution">
    <text evidence="1">The sequence shown here is derived from an EMBL/GenBank/DDBJ whole genome shotgun (WGS) entry which is preliminary data.</text>
</comment>
<keyword evidence="2" id="KW-1185">Reference proteome</keyword>
<name>A0A392VKD9_9FABA</name>